<dbReference type="Proteomes" id="UP000248806">
    <property type="component" value="Unassembled WGS sequence"/>
</dbReference>
<keyword evidence="4" id="KW-1185">Reference proteome</keyword>
<sequence>MKDFFKSIKTYKLIYLGLIIHMLYYISAFHTGWFNGLFTGSAIHYCCKGLDFYQVPDGAYAYWHNGKLTGEKLPDGTRFSQDHPANKNVYHPLFTLIVGTILLPFSPEHAFTAWLMLKLALTISAVCYFIWIFQDSKYISFAVFVLLAFATNYLEIAIAQFHSVLNAFLLLFLIDLVKRKSVVSNSILSCLTMLVKPIVLLWTPLLIIKKRSGIALGGLLLFALYTGIFTFDGAANYYIDNLREQLLASSVFGPDQIITLGALIRFDTNLQDVVYQFIRYGTLAGILVLSLRKRFHIVKGCFLLTVYYLFFYSLVFEYHYTSLAPVIAICLVCCPEFQTLRSRICVLLTCLPSAFVFLNILNIGTKHDSFYGTSVDLLGWRIMVISKVLPVLFLCIFVLSDDVIALWKRICKYIQQWRRHVQPVPSHADPASGFSTHQEHTGVESCTPS</sequence>
<keyword evidence="2" id="KW-0812">Transmembrane</keyword>
<organism evidence="3 4">
    <name type="scientific">Thermosporothrix hazakensis</name>
    <dbReference type="NCBI Taxonomy" id="644383"/>
    <lineage>
        <taxon>Bacteria</taxon>
        <taxon>Bacillati</taxon>
        <taxon>Chloroflexota</taxon>
        <taxon>Ktedonobacteria</taxon>
        <taxon>Ktedonobacterales</taxon>
        <taxon>Thermosporotrichaceae</taxon>
        <taxon>Thermosporothrix</taxon>
    </lineage>
</organism>
<name>A0A326U8F9_THEHA</name>
<evidence type="ECO:0000313" key="4">
    <source>
        <dbReference type="Proteomes" id="UP000248806"/>
    </source>
</evidence>
<accession>A0A326U8F9</accession>
<evidence type="ECO:0000256" key="2">
    <source>
        <dbReference type="SAM" id="Phobius"/>
    </source>
</evidence>
<comment type="caution">
    <text evidence="3">The sequence shown here is derived from an EMBL/GenBank/DDBJ whole genome shotgun (WGS) entry which is preliminary data.</text>
</comment>
<keyword evidence="2" id="KW-0472">Membrane</keyword>
<dbReference type="OrthoDB" id="145421at2"/>
<feature type="region of interest" description="Disordered" evidence="1">
    <location>
        <begin position="428"/>
        <end position="449"/>
    </location>
</feature>
<protein>
    <recommendedName>
        <fullName evidence="5">DUF2029 domain-containing protein</fullName>
    </recommendedName>
</protein>
<dbReference type="AlphaFoldDB" id="A0A326U8F9"/>
<evidence type="ECO:0000313" key="3">
    <source>
        <dbReference type="EMBL" id="PZW27906.1"/>
    </source>
</evidence>
<proteinExistence type="predicted"/>
<feature type="transmembrane region" description="Helical" evidence="2">
    <location>
        <begin position="183"/>
        <end position="202"/>
    </location>
</feature>
<evidence type="ECO:0000256" key="1">
    <source>
        <dbReference type="SAM" id="MobiDB-lite"/>
    </source>
</evidence>
<feature type="transmembrane region" description="Helical" evidence="2">
    <location>
        <begin position="138"/>
        <end position="154"/>
    </location>
</feature>
<feature type="transmembrane region" description="Helical" evidence="2">
    <location>
        <begin position="377"/>
        <end position="399"/>
    </location>
</feature>
<feature type="transmembrane region" description="Helical" evidence="2">
    <location>
        <begin position="273"/>
        <end position="290"/>
    </location>
</feature>
<feature type="transmembrane region" description="Helical" evidence="2">
    <location>
        <begin position="320"/>
        <end position="337"/>
    </location>
</feature>
<reference evidence="3 4" key="1">
    <citation type="submission" date="2018-06" db="EMBL/GenBank/DDBJ databases">
        <title>Genomic Encyclopedia of Archaeal and Bacterial Type Strains, Phase II (KMG-II): from individual species to whole genera.</title>
        <authorList>
            <person name="Goeker M."/>
        </authorList>
    </citation>
    <scope>NUCLEOTIDE SEQUENCE [LARGE SCALE GENOMIC DNA]</scope>
    <source>
        <strain evidence="3 4">ATCC BAA-1881</strain>
    </source>
</reference>
<gene>
    <name evidence="3" type="ORF">EI42_03284</name>
</gene>
<feature type="transmembrane region" description="Helical" evidence="2">
    <location>
        <begin position="113"/>
        <end position="132"/>
    </location>
</feature>
<feature type="transmembrane region" description="Helical" evidence="2">
    <location>
        <begin position="214"/>
        <end position="239"/>
    </location>
</feature>
<feature type="transmembrane region" description="Helical" evidence="2">
    <location>
        <begin position="297"/>
        <end position="314"/>
    </location>
</feature>
<dbReference type="RefSeq" id="WP_111323660.1">
    <property type="nucleotide sequence ID" value="NZ_BIFX01000003.1"/>
</dbReference>
<keyword evidence="2" id="KW-1133">Transmembrane helix</keyword>
<feature type="transmembrane region" description="Helical" evidence="2">
    <location>
        <begin position="12"/>
        <end position="33"/>
    </location>
</feature>
<dbReference type="EMBL" id="QKUF01000011">
    <property type="protein sequence ID" value="PZW27906.1"/>
    <property type="molecule type" value="Genomic_DNA"/>
</dbReference>
<feature type="transmembrane region" description="Helical" evidence="2">
    <location>
        <begin position="344"/>
        <end position="365"/>
    </location>
</feature>
<evidence type="ECO:0008006" key="5">
    <source>
        <dbReference type="Google" id="ProtNLM"/>
    </source>
</evidence>